<sequence>MLSIVSEHRHFGRQIFLLAKNELIKTYKGAAIGPAWAVVKPLFTLFVYWFAFSVGLRSAGLVNVELSGGVVSFDRFPFMLVGFVPWFFMSDCILQGAKCIRDNRQFVTKVSFPVSTIITYTTLSKLFVHLFLSLLMYIYILFAFGPSVYNIQFFLYCPLMFAFFLVLAWSTAPMSAFSLDFLNAINSIMTGLFWLSGIIYNSYDVPANLPWLRYVMLFNPINFFANGYRNAFLYNRWFFEYKTELAIFLLEFAVLFVLGIFNYNRLRKKLADVL</sequence>
<feature type="transmembrane region" description="Helical" evidence="8">
    <location>
        <begin position="245"/>
        <end position="263"/>
    </location>
</feature>
<dbReference type="PANTHER" id="PTHR30413:SF10">
    <property type="entry name" value="CAPSULE POLYSACCHARIDE EXPORT INNER-MEMBRANE PROTEIN CTRC"/>
    <property type="match status" value="1"/>
</dbReference>
<dbReference type="InterPro" id="IPR013525">
    <property type="entry name" value="ABC2_TM"/>
</dbReference>
<organism evidence="10 11">
    <name type="scientific">Candidatus Scatavimonas merdigallinarum</name>
    <dbReference type="NCBI Taxonomy" id="2840914"/>
    <lineage>
        <taxon>Bacteria</taxon>
        <taxon>Bacillati</taxon>
        <taxon>Bacillota</taxon>
        <taxon>Clostridia</taxon>
        <taxon>Eubacteriales</taxon>
        <taxon>Oscillospiraceae</taxon>
        <taxon>Oscillospiraceae incertae sedis</taxon>
        <taxon>Candidatus Scatavimonas</taxon>
    </lineage>
</organism>
<feature type="transmembrane region" description="Helical" evidence="8">
    <location>
        <begin position="181"/>
        <end position="203"/>
    </location>
</feature>
<keyword evidence="6 8" id="KW-1133">Transmembrane helix</keyword>
<evidence type="ECO:0000313" key="11">
    <source>
        <dbReference type="Proteomes" id="UP000886787"/>
    </source>
</evidence>
<keyword evidence="7 8" id="KW-0472">Membrane</keyword>
<dbReference type="GO" id="GO:0015920">
    <property type="term" value="P:lipopolysaccharide transport"/>
    <property type="evidence" value="ECO:0007669"/>
    <property type="project" value="TreeGrafter"/>
</dbReference>
<evidence type="ECO:0000259" key="9">
    <source>
        <dbReference type="Pfam" id="PF01061"/>
    </source>
</evidence>
<dbReference type="GO" id="GO:0140359">
    <property type="term" value="F:ABC-type transporter activity"/>
    <property type="evidence" value="ECO:0007669"/>
    <property type="project" value="InterPro"/>
</dbReference>
<dbReference type="AlphaFoldDB" id="A0A9D1CVC8"/>
<reference evidence="10" key="1">
    <citation type="submission" date="2020-10" db="EMBL/GenBank/DDBJ databases">
        <authorList>
            <person name="Gilroy R."/>
        </authorList>
    </citation>
    <scope>NUCLEOTIDE SEQUENCE</scope>
    <source>
        <strain evidence="10">ChiSjej1B19-3389</strain>
    </source>
</reference>
<name>A0A9D1CVC8_9FIRM</name>
<protein>
    <submittedName>
        <fullName evidence="10">ABC transporter permease</fullName>
    </submittedName>
</protein>
<evidence type="ECO:0000256" key="4">
    <source>
        <dbReference type="ARBA" id="ARBA00022475"/>
    </source>
</evidence>
<evidence type="ECO:0000256" key="3">
    <source>
        <dbReference type="ARBA" id="ARBA00022448"/>
    </source>
</evidence>
<comment type="subcellular location">
    <subcellularLocation>
        <location evidence="1">Cell membrane</location>
        <topology evidence="1">Multi-pass membrane protein</topology>
    </subcellularLocation>
</comment>
<feature type="transmembrane region" description="Helical" evidence="8">
    <location>
        <begin position="35"/>
        <end position="56"/>
    </location>
</feature>
<dbReference type="EMBL" id="DVFW01000020">
    <property type="protein sequence ID" value="HIQ80330.1"/>
    <property type="molecule type" value="Genomic_DNA"/>
</dbReference>
<keyword evidence="5 8" id="KW-0812">Transmembrane</keyword>
<evidence type="ECO:0000256" key="8">
    <source>
        <dbReference type="SAM" id="Phobius"/>
    </source>
</evidence>
<feature type="transmembrane region" description="Helical" evidence="8">
    <location>
        <begin position="76"/>
        <end position="94"/>
    </location>
</feature>
<dbReference type="Pfam" id="PF01061">
    <property type="entry name" value="ABC2_membrane"/>
    <property type="match status" value="1"/>
</dbReference>
<dbReference type="Proteomes" id="UP000886787">
    <property type="component" value="Unassembled WGS sequence"/>
</dbReference>
<comment type="similarity">
    <text evidence="2">Belongs to the ABC-2 integral membrane protein family.</text>
</comment>
<gene>
    <name evidence="10" type="ORF">IAD32_03490</name>
</gene>
<evidence type="ECO:0000256" key="6">
    <source>
        <dbReference type="ARBA" id="ARBA00022989"/>
    </source>
</evidence>
<accession>A0A9D1CVC8</accession>
<comment type="caution">
    <text evidence="10">The sequence shown here is derived from an EMBL/GenBank/DDBJ whole genome shotgun (WGS) entry which is preliminary data.</text>
</comment>
<keyword evidence="3" id="KW-0813">Transport</keyword>
<feature type="transmembrane region" description="Helical" evidence="8">
    <location>
        <begin position="151"/>
        <end position="169"/>
    </location>
</feature>
<evidence type="ECO:0000256" key="5">
    <source>
        <dbReference type="ARBA" id="ARBA00022692"/>
    </source>
</evidence>
<reference evidence="10" key="2">
    <citation type="journal article" date="2021" name="PeerJ">
        <title>Extensive microbial diversity within the chicken gut microbiome revealed by metagenomics and culture.</title>
        <authorList>
            <person name="Gilroy R."/>
            <person name="Ravi A."/>
            <person name="Getino M."/>
            <person name="Pursley I."/>
            <person name="Horton D.L."/>
            <person name="Alikhan N.F."/>
            <person name="Baker D."/>
            <person name="Gharbi K."/>
            <person name="Hall N."/>
            <person name="Watson M."/>
            <person name="Adriaenssens E.M."/>
            <person name="Foster-Nyarko E."/>
            <person name="Jarju S."/>
            <person name="Secka A."/>
            <person name="Antonio M."/>
            <person name="Oren A."/>
            <person name="Chaudhuri R.R."/>
            <person name="La Ragione R."/>
            <person name="Hildebrand F."/>
            <person name="Pallen M.J."/>
        </authorList>
    </citation>
    <scope>NUCLEOTIDE SEQUENCE</scope>
    <source>
        <strain evidence="10">ChiSjej1B19-3389</strain>
    </source>
</reference>
<keyword evidence="4" id="KW-1003">Cell membrane</keyword>
<feature type="domain" description="ABC-2 type transporter transmembrane" evidence="9">
    <location>
        <begin position="13"/>
        <end position="232"/>
    </location>
</feature>
<proteinExistence type="inferred from homology"/>
<evidence type="ECO:0000256" key="1">
    <source>
        <dbReference type="ARBA" id="ARBA00004651"/>
    </source>
</evidence>
<evidence type="ECO:0000256" key="2">
    <source>
        <dbReference type="ARBA" id="ARBA00007783"/>
    </source>
</evidence>
<feature type="transmembrane region" description="Helical" evidence="8">
    <location>
        <begin position="126"/>
        <end position="145"/>
    </location>
</feature>
<dbReference type="PANTHER" id="PTHR30413">
    <property type="entry name" value="INNER MEMBRANE TRANSPORT PERMEASE"/>
    <property type="match status" value="1"/>
</dbReference>
<evidence type="ECO:0000256" key="7">
    <source>
        <dbReference type="ARBA" id="ARBA00023136"/>
    </source>
</evidence>
<dbReference type="GO" id="GO:0005886">
    <property type="term" value="C:plasma membrane"/>
    <property type="evidence" value="ECO:0007669"/>
    <property type="project" value="UniProtKB-SubCell"/>
</dbReference>
<evidence type="ECO:0000313" key="10">
    <source>
        <dbReference type="EMBL" id="HIQ80330.1"/>
    </source>
</evidence>